<dbReference type="EMBL" id="BKAU01000009">
    <property type="protein sequence ID" value="GEP98851.1"/>
    <property type="molecule type" value="Genomic_DNA"/>
</dbReference>
<sequence>MIVVADGEGALFVFQCNGGRHRGRAILSVADCRGRWYRGSIIPLHRISSTTLLRNGMQLVSPHNARRHLLPQLPPEARHYTGLILAGYLRAPAAIYRKQFIRAFRQAGKIEADGRTLPRIRTGLNSNTGNQLRL</sequence>
<accession>A0A512RT23</accession>
<evidence type="ECO:0000313" key="2">
    <source>
        <dbReference type="Proteomes" id="UP000321436"/>
    </source>
</evidence>
<reference evidence="1 2" key="1">
    <citation type="submission" date="2019-07" db="EMBL/GenBank/DDBJ databases">
        <title>Whole genome shotgun sequence of Chitinophaga cymbidii NBRC 109752.</title>
        <authorList>
            <person name="Hosoyama A."/>
            <person name="Uohara A."/>
            <person name="Ohji S."/>
            <person name="Ichikawa N."/>
        </authorList>
    </citation>
    <scope>NUCLEOTIDE SEQUENCE [LARGE SCALE GENOMIC DNA]</scope>
    <source>
        <strain evidence="1 2">NBRC 109752</strain>
    </source>
</reference>
<name>A0A512RT23_9BACT</name>
<keyword evidence="2" id="KW-1185">Reference proteome</keyword>
<organism evidence="1 2">
    <name type="scientific">Chitinophaga cymbidii</name>
    <dbReference type="NCBI Taxonomy" id="1096750"/>
    <lineage>
        <taxon>Bacteria</taxon>
        <taxon>Pseudomonadati</taxon>
        <taxon>Bacteroidota</taxon>
        <taxon>Chitinophagia</taxon>
        <taxon>Chitinophagales</taxon>
        <taxon>Chitinophagaceae</taxon>
        <taxon>Chitinophaga</taxon>
    </lineage>
</organism>
<protein>
    <submittedName>
        <fullName evidence="1">Uncharacterized protein</fullName>
    </submittedName>
</protein>
<dbReference type="Proteomes" id="UP000321436">
    <property type="component" value="Unassembled WGS sequence"/>
</dbReference>
<proteinExistence type="predicted"/>
<dbReference type="AlphaFoldDB" id="A0A512RT23"/>
<gene>
    <name evidence="1" type="ORF">CCY01nite_51110</name>
</gene>
<comment type="caution">
    <text evidence="1">The sequence shown here is derived from an EMBL/GenBank/DDBJ whole genome shotgun (WGS) entry which is preliminary data.</text>
</comment>
<evidence type="ECO:0000313" key="1">
    <source>
        <dbReference type="EMBL" id="GEP98851.1"/>
    </source>
</evidence>